<dbReference type="GO" id="GO:0071949">
    <property type="term" value="F:FAD binding"/>
    <property type="evidence" value="ECO:0007669"/>
    <property type="project" value="InterPro"/>
</dbReference>
<name>A0AAU7F9D2_9NEIS</name>
<proteinExistence type="predicted"/>
<evidence type="ECO:0000259" key="4">
    <source>
        <dbReference type="PROSITE" id="PS51387"/>
    </source>
</evidence>
<keyword evidence="3" id="KW-0472">Membrane</keyword>
<evidence type="ECO:0000256" key="3">
    <source>
        <dbReference type="SAM" id="Phobius"/>
    </source>
</evidence>
<dbReference type="InterPro" id="IPR006094">
    <property type="entry name" value="Oxid_FAD_bind_N"/>
</dbReference>
<dbReference type="GO" id="GO:0016899">
    <property type="term" value="F:oxidoreductase activity, acting on the CH-OH group of donors, oxygen as acceptor"/>
    <property type="evidence" value="ECO:0007669"/>
    <property type="project" value="InterPro"/>
</dbReference>
<accession>A0AAU7F9D2</accession>
<keyword evidence="1" id="KW-0285">Flavoprotein</keyword>
<feature type="domain" description="FAD-binding PCMH-type" evidence="4">
    <location>
        <begin position="12"/>
        <end position="191"/>
    </location>
</feature>
<dbReference type="KEGG" id="cmav:ABHF33_16715"/>
<dbReference type="InterPro" id="IPR010031">
    <property type="entry name" value="FAD_lactone_oxidase-like"/>
</dbReference>
<dbReference type="AlphaFoldDB" id="A0AAU7F9D2"/>
<sequence>MTAFLNDVHSRLNPTQLASIEQPADCAQLQAIIRRARHEQRYISVSGGLHAMGGQQMASGALHLDLRGLNRVLSHDTERGLLQIEAGADWPAIIAATHTMPHPQGGCWAIRQKQTGVDSVTLGGSISANAHGRALLMQPLGDDIEDLTVINAHGELLLCNRQQNAALFALVIGGYGLFGVIYAATLRLSRRQCVKRLVDIIDLDDAINAVFRRADEGCLYGDFQFAIDHSDERFLQRGVFACYQATSSTAPEPSADLPPAAWLKLLKLAHDDKAQAFRLYSQHYLNTDGQQYWADTMQLSTYIPSYAEFLAGERAADAAPESLVIGEHYVPREHLLAFMQQAKGILRRLGVEVVYGTIRAIMRDTVSFLPWAKADFACVIFNLRTQHSQAGLQRTAQAFRELIDASTALDGSFFLTYHRYASAVQVNRAYPQFAQWLQLKKQYDPDELFRSDWYCHYRDEFTRHAAP</sequence>
<dbReference type="InterPro" id="IPR036318">
    <property type="entry name" value="FAD-bd_PCMH-like_sf"/>
</dbReference>
<keyword evidence="3" id="KW-1133">Transmembrane helix</keyword>
<dbReference type="Gene3D" id="3.30.465.10">
    <property type="match status" value="1"/>
</dbReference>
<gene>
    <name evidence="5" type="ORF">ABHF33_16715</name>
</gene>
<dbReference type="Pfam" id="PF01565">
    <property type="entry name" value="FAD_binding_4"/>
    <property type="match status" value="1"/>
</dbReference>
<organism evidence="5">
    <name type="scientific">Chitinibacter mangrovi</name>
    <dbReference type="NCBI Taxonomy" id="3153927"/>
    <lineage>
        <taxon>Bacteria</taxon>
        <taxon>Pseudomonadati</taxon>
        <taxon>Pseudomonadota</taxon>
        <taxon>Betaproteobacteria</taxon>
        <taxon>Neisseriales</taxon>
        <taxon>Chitinibacteraceae</taxon>
        <taxon>Chitinibacter</taxon>
    </lineage>
</organism>
<dbReference type="PROSITE" id="PS51387">
    <property type="entry name" value="FAD_PCMH"/>
    <property type="match status" value="1"/>
</dbReference>
<dbReference type="SUPFAM" id="SSF55103">
    <property type="entry name" value="FAD-linked oxidases, C-terminal domain"/>
    <property type="match status" value="1"/>
</dbReference>
<dbReference type="InterPro" id="IPR016169">
    <property type="entry name" value="FAD-bd_PCMH_sub2"/>
</dbReference>
<keyword evidence="3" id="KW-0812">Transmembrane</keyword>
<reference evidence="5" key="1">
    <citation type="submission" date="2024-05" db="EMBL/GenBank/DDBJ databases">
        <authorList>
            <person name="Yang L."/>
            <person name="Pan L."/>
        </authorList>
    </citation>
    <scope>NUCLEOTIDE SEQUENCE</scope>
    <source>
        <strain evidence="5">FCG-7</strain>
    </source>
</reference>
<dbReference type="RefSeq" id="WP_348945012.1">
    <property type="nucleotide sequence ID" value="NZ_CP157355.1"/>
</dbReference>
<dbReference type="InterPro" id="IPR016164">
    <property type="entry name" value="FAD-linked_Oxase-like_C"/>
</dbReference>
<dbReference type="Gene3D" id="3.30.43.10">
    <property type="entry name" value="Uridine Diphospho-n-acetylenolpyruvylglucosamine Reductase, domain 2"/>
    <property type="match status" value="1"/>
</dbReference>
<evidence type="ECO:0000256" key="1">
    <source>
        <dbReference type="ARBA" id="ARBA00022630"/>
    </source>
</evidence>
<dbReference type="SUPFAM" id="SSF56176">
    <property type="entry name" value="FAD-binding/transporter-associated domain-like"/>
    <property type="match status" value="1"/>
</dbReference>
<dbReference type="PANTHER" id="PTHR43762">
    <property type="entry name" value="L-GULONOLACTONE OXIDASE"/>
    <property type="match status" value="1"/>
</dbReference>
<dbReference type="EMBL" id="CP157355">
    <property type="protein sequence ID" value="XBM00670.1"/>
    <property type="molecule type" value="Genomic_DNA"/>
</dbReference>
<keyword evidence="2" id="KW-0274">FAD</keyword>
<dbReference type="PANTHER" id="PTHR43762:SF1">
    <property type="entry name" value="D-ARABINONO-1,4-LACTONE OXIDASE"/>
    <property type="match status" value="1"/>
</dbReference>
<evidence type="ECO:0000313" key="5">
    <source>
        <dbReference type="EMBL" id="XBM00670.1"/>
    </source>
</evidence>
<dbReference type="InterPro" id="IPR016166">
    <property type="entry name" value="FAD-bd_PCMH"/>
</dbReference>
<evidence type="ECO:0000256" key="2">
    <source>
        <dbReference type="ARBA" id="ARBA00022827"/>
    </source>
</evidence>
<dbReference type="InterPro" id="IPR016167">
    <property type="entry name" value="FAD-bd_PCMH_sub1"/>
</dbReference>
<protein>
    <submittedName>
        <fullName evidence="5">FAD-binding oxidoreductase</fullName>
    </submittedName>
</protein>
<feature type="transmembrane region" description="Helical" evidence="3">
    <location>
        <begin position="165"/>
        <end position="186"/>
    </location>
</feature>